<dbReference type="EMBL" id="CAJPEX010000629">
    <property type="protein sequence ID" value="CAG0916605.1"/>
    <property type="molecule type" value="Genomic_DNA"/>
</dbReference>
<reference evidence="1" key="1">
    <citation type="submission" date="2020-11" db="EMBL/GenBank/DDBJ databases">
        <authorList>
            <person name="Tran Van P."/>
        </authorList>
    </citation>
    <scope>NUCLEOTIDE SEQUENCE</scope>
</reference>
<proteinExistence type="predicted"/>
<organism evidence="1">
    <name type="scientific">Notodromas monacha</name>
    <dbReference type="NCBI Taxonomy" id="399045"/>
    <lineage>
        <taxon>Eukaryota</taxon>
        <taxon>Metazoa</taxon>
        <taxon>Ecdysozoa</taxon>
        <taxon>Arthropoda</taxon>
        <taxon>Crustacea</taxon>
        <taxon>Oligostraca</taxon>
        <taxon>Ostracoda</taxon>
        <taxon>Podocopa</taxon>
        <taxon>Podocopida</taxon>
        <taxon>Cypridocopina</taxon>
        <taxon>Cypridoidea</taxon>
        <taxon>Cyprididae</taxon>
        <taxon>Notodromas</taxon>
    </lineage>
</organism>
<accession>A0A7R9GD47</accession>
<dbReference type="EMBL" id="OA882666">
    <property type="protein sequence ID" value="CAD7276453.1"/>
    <property type="molecule type" value="Genomic_DNA"/>
</dbReference>
<sequence>MSATSRSEHREVHCPANLLSAQIAVKNSIAIGSSLFNWANVPDLKSIVSDAVSYVFGKTDSGVPPPLTTVVAVYFELVDPVGSFVRRPVSAVTPSITQTKPREGASGYVPNVQLSCANREKNRTVSGKRPTARKVLCTGLKPEIARDFPNDCISRFGRKNRPSCDDPMEFFKRCIEEPYSLEKLIRIFEAFCLCSREEFMKLLHDQSSSNWLFFYRRLLQQLSQLLKLGNGLRLVNVCNTKPALRPSAPCDELYSQSNRIRLQKPEFAEFKKNDLQIARDAVKNSSEKICKYAGCDGGDFTWPSSGSTPVDDGSVIESDLLLRNISSNCRDILHIPMRLTSADLSAAEDVRIEFQLTMF</sequence>
<protein>
    <submittedName>
        <fullName evidence="1">Uncharacterized protein</fullName>
    </submittedName>
</protein>
<dbReference type="AlphaFoldDB" id="A0A7R9GD47"/>
<evidence type="ECO:0000313" key="2">
    <source>
        <dbReference type="Proteomes" id="UP000678499"/>
    </source>
</evidence>
<dbReference type="Proteomes" id="UP000678499">
    <property type="component" value="Unassembled WGS sequence"/>
</dbReference>
<evidence type="ECO:0000313" key="1">
    <source>
        <dbReference type="EMBL" id="CAD7276453.1"/>
    </source>
</evidence>
<name>A0A7R9GD47_9CRUS</name>
<keyword evidence="2" id="KW-1185">Reference proteome</keyword>
<gene>
    <name evidence="1" type="ORF">NMOB1V02_LOCUS4215</name>
</gene>